<dbReference type="EMBL" id="DVOJ01000015">
    <property type="protein sequence ID" value="HIV01775.1"/>
    <property type="molecule type" value="Genomic_DNA"/>
</dbReference>
<dbReference type="AlphaFoldDB" id="A0A9D1NF98"/>
<dbReference type="InterPro" id="IPR042229">
    <property type="entry name" value="Listeria/Bacterioides_rpt_sf"/>
</dbReference>
<sequence>MVNGDLATKTYTVSFNSDGGNNIPAQTGIKYAGKATKPTDPVKEGYEFAGWYYEDEKWSFIGYSVTENITLVAKWNKIVKISYELNGGINNDLNKTSFISSDEILYLFEPTKQEYVFYGWYDNANFDGEKIVSIDCSSESDIKLYAKWVFQINDVADLLKIVNNQRFWSSEIHLEKSIDLSGIEWNTIGNTSVPFTGQFFGNGYEIRNMEITKSSTLERNYGFIGVSGQNCKIENLKIVNAKIDYETSSTFNVGILVANANNKIIINKSLVTGTISIKSSFRYGYCGGLVGRCNQQGNIITNSYSDVSIMSETYGNNTTGGLIGSLNGGQVSYCYSVGEINAISTTQKVSVGGLIGNNVVTESITQIDNCFAIGNINITAGSDDSAVFGGLIVSGPTTTNSFTSAEQNIIVNNSKTEDKNSNYEIISKQEIIDYCRNNWDSNNWNLSKISGLPDLY</sequence>
<dbReference type="GO" id="GO:0030313">
    <property type="term" value="C:cell envelope"/>
    <property type="evidence" value="ECO:0007669"/>
    <property type="project" value="UniProtKB-SubCell"/>
</dbReference>
<gene>
    <name evidence="2" type="ORF">IAA62_04405</name>
</gene>
<dbReference type="Proteomes" id="UP000886861">
    <property type="component" value="Unassembled WGS sequence"/>
</dbReference>
<protein>
    <submittedName>
        <fullName evidence="2">InlB B-repeat-containing protein</fullName>
    </submittedName>
</protein>
<dbReference type="Pfam" id="PF09479">
    <property type="entry name" value="Flg_new"/>
    <property type="match status" value="2"/>
</dbReference>
<proteinExistence type="predicted"/>
<evidence type="ECO:0000313" key="3">
    <source>
        <dbReference type="Proteomes" id="UP000886861"/>
    </source>
</evidence>
<evidence type="ECO:0000256" key="1">
    <source>
        <dbReference type="ARBA" id="ARBA00004196"/>
    </source>
</evidence>
<comment type="caution">
    <text evidence="2">The sequence shown here is derived from an EMBL/GenBank/DDBJ whole genome shotgun (WGS) entry which is preliminary data.</text>
</comment>
<name>A0A9D1NF98_9FIRM</name>
<reference evidence="2" key="1">
    <citation type="submission" date="2020-10" db="EMBL/GenBank/DDBJ databases">
        <authorList>
            <person name="Gilroy R."/>
        </authorList>
    </citation>
    <scope>NUCLEOTIDE SEQUENCE</scope>
    <source>
        <strain evidence="2">CHK186-9395</strain>
    </source>
</reference>
<dbReference type="Gene3D" id="2.60.40.4270">
    <property type="entry name" value="Listeria-Bacteroides repeat domain"/>
    <property type="match status" value="2"/>
</dbReference>
<dbReference type="Gene3D" id="2.160.20.110">
    <property type="match status" value="1"/>
</dbReference>
<evidence type="ECO:0000313" key="2">
    <source>
        <dbReference type="EMBL" id="HIV01775.1"/>
    </source>
</evidence>
<dbReference type="InterPro" id="IPR013378">
    <property type="entry name" value="InlB-like_B-rpt"/>
</dbReference>
<comment type="subcellular location">
    <subcellularLocation>
        <location evidence="1">Cell envelope</location>
    </subcellularLocation>
</comment>
<dbReference type="NCBIfam" id="TIGR02543">
    <property type="entry name" value="List_Bact_rpt"/>
    <property type="match status" value="2"/>
</dbReference>
<reference evidence="2" key="2">
    <citation type="journal article" date="2021" name="PeerJ">
        <title>Extensive microbial diversity within the chicken gut microbiome revealed by metagenomics and culture.</title>
        <authorList>
            <person name="Gilroy R."/>
            <person name="Ravi A."/>
            <person name="Getino M."/>
            <person name="Pursley I."/>
            <person name="Horton D.L."/>
            <person name="Alikhan N.F."/>
            <person name="Baker D."/>
            <person name="Gharbi K."/>
            <person name="Hall N."/>
            <person name="Watson M."/>
            <person name="Adriaenssens E.M."/>
            <person name="Foster-Nyarko E."/>
            <person name="Jarju S."/>
            <person name="Secka A."/>
            <person name="Antonio M."/>
            <person name="Oren A."/>
            <person name="Chaudhuri R.R."/>
            <person name="La Ragione R."/>
            <person name="Hildebrand F."/>
            <person name="Pallen M.J."/>
        </authorList>
    </citation>
    <scope>NUCLEOTIDE SEQUENCE</scope>
    <source>
        <strain evidence="2">CHK186-9395</strain>
    </source>
</reference>
<accession>A0A9D1NF98</accession>
<organism evidence="2 3">
    <name type="scientific">Candidatus Caccopulliclostridium gallistercoris</name>
    <dbReference type="NCBI Taxonomy" id="2840719"/>
    <lineage>
        <taxon>Bacteria</taxon>
        <taxon>Bacillati</taxon>
        <taxon>Bacillota</taxon>
        <taxon>Clostridia</taxon>
        <taxon>Candidatus Caccopulliclostridium</taxon>
    </lineage>
</organism>